<dbReference type="GO" id="GO:0005506">
    <property type="term" value="F:iron ion binding"/>
    <property type="evidence" value="ECO:0007669"/>
    <property type="project" value="InterPro"/>
</dbReference>
<name>A0A9D4TV56_CHLVU</name>
<reference evidence="11" key="2">
    <citation type="submission" date="2020-11" db="EMBL/GenBank/DDBJ databases">
        <authorList>
            <person name="Cecchin M."/>
            <person name="Marcolungo L."/>
            <person name="Rossato M."/>
            <person name="Girolomoni L."/>
            <person name="Cosentino E."/>
            <person name="Cuine S."/>
            <person name="Li-Beisson Y."/>
            <person name="Delledonne M."/>
            <person name="Ballottari M."/>
        </authorList>
    </citation>
    <scope>NUCLEOTIDE SEQUENCE</scope>
    <source>
        <strain evidence="11">211/11P</strain>
        <tissue evidence="11">Whole cell</tissue>
    </source>
</reference>
<proteinExistence type="predicted"/>
<evidence type="ECO:0000259" key="10">
    <source>
        <dbReference type="PROSITE" id="PS51471"/>
    </source>
</evidence>
<evidence type="ECO:0000256" key="5">
    <source>
        <dbReference type="ARBA" id="ARBA00023002"/>
    </source>
</evidence>
<feature type="signal peptide" evidence="9">
    <location>
        <begin position="1"/>
        <end position="25"/>
    </location>
</feature>
<evidence type="ECO:0000313" key="12">
    <source>
        <dbReference type="Proteomes" id="UP001055712"/>
    </source>
</evidence>
<comment type="cofactor">
    <cofactor evidence="1">
        <name>L-ascorbate</name>
        <dbReference type="ChEBI" id="CHEBI:38290"/>
    </cofactor>
</comment>
<keyword evidence="3" id="KW-0479">Metal-binding</keyword>
<gene>
    <name evidence="11" type="ORF">D9Q98_001878</name>
</gene>
<keyword evidence="6" id="KW-0408">Iron</keyword>
<dbReference type="EMBL" id="SIDB01000002">
    <property type="protein sequence ID" value="KAI3435820.1"/>
    <property type="molecule type" value="Genomic_DNA"/>
</dbReference>
<dbReference type="InterPro" id="IPR005123">
    <property type="entry name" value="Oxoglu/Fe-dep_dioxygenase_dom"/>
</dbReference>
<keyword evidence="5" id="KW-0560">Oxidoreductase</keyword>
<dbReference type="SMART" id="SM00702">
    <property type="entry name" value="P4Hc"/>
    <property type="match status" value="1"/>
</dbReference>
<comment type="catalytic activity">
    <reaction evidence="7">
        <text>L-prolyl-[collagen] + 2-oxoglutarate + O2 = trans-4-hydroxy-L-prolyl-[collagen] + succinate + CO2</text>
        <dbReference type="Rhea" id="RHEA:18945"/>
        <dbReference type="Rhea" id="RHEA-COMP:11676"/>
        <dbReference type="Rhea" id="RHEA-COMP:11680"/>
        <dbReference type="ChEBI" id="CHEBI:15379"/>
        <dbReference type="ChEBI" id="CHEBI:16526"/>
        <dbReference type="ChEBI" id="CHEBI:16810"/>
        <dbReference type="ChEBI" id="CHEBI:30031"/>
        <dbReference type="ChEBI" id="CHEBI:50342"/>
        <dbReference type="ChEBI" id="CHEBI:61965"/>
        <dbReference type="EC" id="1.14.11.2"/>
    </reaction>
</comment>
<feature type="domain" description="Fe2OG dioxygenase" evidence="10">
    <location>
        <begin position="229"/>
        <end position="423"/>
    </location>
</feature>
<evidence type="ECO:0000256" key="3">
    <source>
        <dbReference type="ARBA" id="ARBA00022723"/>
    </source>
</evidence>
<dbReference type="InterPro" id="IPR044862">
    <property type="entry name" value="Pro_4_hyd_alph_FE2OG_OXY"/>
</dbReference>
<feature type="chain" id="PRO_5038736894" description="Fe2OG dioxygenase domain-containing protein" evidence="9">
    <location>
        <begin position="26"/>
        <end position="427"/>
    </location>
</feature>
<dbReference type="OrthoDB" id="420380at2759"/>
<dbReference type="Pfam" id="PF13640">
    <property type="entry name" value="2OG-FeII_Oxy_3"/>
    <property type="match status" value="1"/>
</dbReference>
<keyword evidence="4" id="KW-0223">Dioxygenase</keyword>
<dbReference type="AlphaFoldDB" id="A0A9D4TV56"/>
<evidence type="ECO:0000256" key="2">
    <source>
        <dbReference type="ARBA" id="ARBA00004648"/>
    </source>
</evidence>
<dbReference type="GO" id="GO:0031418">
    <property type="term" value="F:L-ascorbic acid binding"/>
    <property type="evidence" value="ECO:0007669"/>
    <property type="project" value="InterPro"/>
</dbReference>
<accession>A0A9D4TV56</accession>
<organism evidence="11 12">
    <name type="scientific">Chlorella vulgaris</name>
    <name type="common">Green alga</name>
    <dbReference type="NCBI Taxonomy" id="3077"/>
    <lineage>
        <taxon>Eukaryota</taxon>
        <taxon>Viridiplantae</taxon>
        <taxon>Chlorophyta</taxon>
        <taxon>core chlorophytes</taxon>
        <taxon>Trebouxiophyceae</taxon>
        <taxon>Chlorellales</taxon>
        <taxon>Chlorellaceae</taxon>
        <taxon>Chlorella clade</taxon>
        <taxon>Chlorella</taxon>
    </lineage>
</organism>
<sequence>MALLVWLTCGLLMVMHLTLLDKWRAGGSPKSSAVFLPQDHTNAQAPNRLLQQTAADKPSRLAAASRLNGDISTSAESDTASSSIPAQAADVAGVRAAQPGAALAGGGITAEPPRLSRWAEQLSDAELHGGWQLTREVYDRATRHPNATVLSASSPRVLMVRDFLSPAEVEHLVGLATGTFARSEVVADAARLQGVRTSHGSWLNGVKRDDKVREVQHRIHDLIGIPEAFGESLYVLQYSHGQKYDVHTDHCSITGGGVPSSQSCSDFLLRAGGPKCGLGGGGVTCGDRLATVILYLRSPTKGGATVFPKAKGTQQEGATGEGGSSSTSATTKAGAAESRRVLRHGDSKLSAGGADPAPAYCQRGAEGLRVAPPPGSAVLFWDYVPGGEGWQPGELAVPDAASLHGGCPVEEGEKYIATKWIRSAEFH</sequence>
<comment type="caution">
    <text evidence="11">The sequence shown here is derived from an EMBL/GenBank/DDBJ whole genome shotgun (WGS) entry which is preliminary data.</text>
</comment>
<dbReference type="InterPro" id="IPR006620">
    <property type="entry name" value="Pro_4_hyd_alph"/>
</dbReference>
<feature type="region of interest" description="Disordered" evidence="8">
    <location>
        <begin position="305"/>
        <end position="340"/>
    </location>
</feature>
<dbReference type="GO" id="GO:0004656">
    <property type="term" value="F:procollagen-proline 4-dioxygenase activity"/>
    <property type="evidence" value="ECO:0007669"/>
    <property type="project" value="UniProtKB-EC"/>
</dbReference>
<dbReference type="PANTHER" id="PTHR10869:SF246">
    <property type="entry name" value="TRANSMEMBRANE PROLYL 4-HYDROXYLASE"/>
    <property type="match status" value="1"/>
</dbReference>
<comment type="subcellular location">
    <subcellularLocation>
        <location evidence="2">Endoplasmic reticulum membrane</location>
        <topology evidence="2">Single-pass type II membrane protein</topology>
    </subcellularLocation>
</comment>
<evidence type="ECO:0000256" key="6">
    <source>
        <dbReference type="ARBA" id="ARBA00023004"/>
    </source>
</evidence>
<protein>
    <recommendedName>
        <fullName evidence="10">Fe2OG dioxygenase domain-containing protein</fullName>
    </recommendedName>
</protein>
<keyword evidence="9" id="KW-0732">Signal</keyword>
<dbReference type="Proteomes" id="UP001055712">
    <property type="component" value="Unassembled WGS sequence"/>
</dbReference>
<evidence type="ECO:0000256" key="9">
    <source>
        <dbReference type="SAM" id="SignalP"/>
    </source>
</evidence>
<dbReference type="GO" id="GO:0005789">
    <property type="term" value="C:endoplasmic reticulum membrane"/>
    <property type="evidence" value="ECO:0007669"/>
    <property type="project" value="UniProtKB-SubCell"/>
</dbReference>
<evidence type="ECO:0000256" key="8">
    <source>
        <dbReference type="SAM" id="MobiDB-lite"/>
    </source>
</evidence>
<keyword evidence="12" id="KW-1185">Reference proteome</keyword>
<evidence type="ECO:0000256" key="7">
    <source>
        <dbReference type="ARBA" id="ARBA00049169"/>
    </source>
</evidence>
<evidence type="ECO:0000256" key="4">
    <source>
        <dbReference type="ARBA" id="ARBA00022964"/>
    </source>
</evidence>
<evidence type="ECO:0000256" key="1">
    <source>
        <dbReference type="ARBA" id="ARBA00001961"/>
    </source>
</evidence>
<dbReference type="PROSITE" id="PS51471">
    <property type="entry name" value="FE2OG_OXY"/>
    <property type="match status" value="1"/>
</dbReference>
<dbReference type="Gene3D" id="2.60.120.620">
    <property type="entry name" value="q2cbj1_9rhob like domain"/>
    <property type="match status" value="1"/>
</dbReference>
<reference evidence="11" key="1">
    <citation type="journal article" date="2019" name="Plant J.">
        <title>Chlorella vulgaris genome assembly and annotation reveals the molecular basis for metabolic acclimation to high light conditions.</title>
        <authorList>
            <person name="Cecchin M."/>
            <person name="Marcolungo L."/>
            <person name="Rossato M."/>
            <person name="Girolomoni L."/>
            <person name="Cosentino E."/>
            <person name="Cuine S."/>
            <person name="Li-Beisson Y."/>
            <person name="Delledonne M."/>
            <person name="Ballottari M."/>
        </authorList>
    </citation>
    <scope>NUCLEOTIDE SEQUENCE</scope>
    <source>
        <strain evidence="11">211/11P</strain>
    </source>
</reference>
<feature type="compositionally biased region" description="Low complexity" evidence="8">
    <location>
        <begin position="311"/>
        <end position="336"/>
    </location>
</feature>
<evidence type="ECO:0000313" key="11">
    <source>
        <dbReference type="EMBL" id="KAI3435820.1"/>
    </source>
</evidence>
<dbReference type="PANTHER" id="PTHR10869">
    <property type="entry name" value="PROLYL 4-HYDROXYLASE ALPHA SUBUNIT"/>
    <property type="match status" value="1"/>
</dbReference>
<dbReference type="InterPro" id="IPR045054">
    <property type="entry name" value="P4HA-like"/>
</dbReference>